<feature type="domain" description="C2H2-type" evidence="8">
    <location>
        <begin position="83"/>
        <end position="110"/>
    </location>
</feature>
<evidence type="ECO:0000259" key="8">
    <source>
        <dbReference type="PROSITE" id="PS50157"/>
    </source>
</evidence>
<feature type="region of interest" description="Disordered" evidence="7">
    <location>
        <begin position="182"/>
        <end position="212"/>
    </location>
</feature>
<dbReference type="Pfam" id="PF13912">
    <property type="entry name" value="zf-C2H2_6"/>
    <property type="match status" value="1"/>
</dbReference>
<dbReference type="InterPro" id="IPR036236">
    <property type="entry name" value="Znf_C2H2_sf"/>
</dbReference>
<feature type="region of interest" description="Disordered" evidence="7">
    <location>
        <begin position="1"/>
        <end position="28"/>
    </location>
</feature>
<protein>
    <recommendedName>
        <fullName evidence="8">C2H2-type domain-containing protein</fullName>
    </recommendedName>
</protein>
<evidence type="ECO:0000313" key="10">
    <source>
        <dbReference type="Proteomes" id="UP001341840"/>
    </source>
</evidence>
<name>A0ABU6T587_9FABA</name>
<dbReference type="SUPFAM" id="SSF57667">
    <property type="entry name" value="beta-beta-alpha zinc fingers"/>
    <property type="match status" value="1"/>
</dbReference>
<keyword evidence="4" id="KW-0862">Zinc</keyword>
<dbReference type="InterPro" id="IPR013087">
    <property type="entry name" value="Znf_C2H2_type"/>
</dbReference>
<dbReference type="PANTHER" id="PTHR47287:SF15">
    <property type="entry name" value="ZINC FINGER PROTEIN 3-LIKE"/>
    <property type="match status" value="1"/>
</dbReference>
<evidence type="ECO:0000256" key="2">
    <source>
        <dbReference type="ARBA" id="ARBA00022723"/>
    </source>
</evidence>
<evidence type="ECO:0000256" key="4">
    <source>
        <dbReference type="ARBA" id="ARBA00022833"/>
    </source>
</evidence>
<feature type="compositionally biased region" description="Basic and acidic residues" evidence="7">
    <location>
        <begin position="1"/>
        <end position="17"/>
    </location>
</feature>
<comment type="caution">
    <text evidence="9">The sequence shown here is derived from an EMBL/GenBank/DDBJ whole genome shotgun (WGS) entry which is preliminary data.</text>
</comment>
<evidence type="ECO:0000256" key="5">
    <source>
        <dbReference type="ARBA" id="ARBA00023242"/>
    </source>
</evidence>
<dbReference type="Proteomes" id="UP001341840">
    <property type="component" value="Unassembled WGS sequence"/>
</dbReference>
<dbReference type="PROSITE" id="PS50157">
    <property type="entry name" value="ZINC_FINGER_C2H2_2"/>
    <property type="match status" value="1"/>
</dbReference>
<keyword evidence="3 6" id="KW-0863">Zinc-finger</keyword>
<gene>
    <name evidence="9" type="ORF">PIB30_009660</name>
</gene>
<keyword evidence="10" id="KW-1185">Reference proteome</keyword>
<evidence type="ECO:0000256" key="3">
    <source>
        <dbReference type="ARBA" id="ARBA00022771"/>
    </source>
</evidence>
<evidence type="ECO:0000256" key="7">
    <source>
        <dbReference type="SAM" id="MobiDB-lite"/>
    </source>
</evidence>
<accession>A0ABU6T587</accession>
<dbReference type="PROSITE" id="PS00028">
    <property type="entry name" value="ZINC_FINGER_C2H2_1"/>
    <property type="match status" value="1"/>
</dbReference>
<keyword evidence="2" id="KW-0479">Metal-binding</keyword>
<organism evidence="9 10">
    <name type="scientific">Stylosanthes scabra</name>
    <dbReference type="NCBI Taxonomy" id="79078"/>
    <lineage>
        <taxon>Eukaryota</taxon>
        <taxon>Viridiplantae</taxon>
        <taxon>Streptophyta</taxon>
        <taxon>Embryophyta</taxon>
        <taxon>Tracheophyta</taxon>
        <taxon>Spermatophyta</taxon>
        <taxon>Magnoliopsida</taxon>
        <taxon>eudicotyledons</taxon>
        <taxon>Gunneridae</taxon>
        <taxon>Pentapetalae</taxon>
        <taxon>rosids</taxon>
        <taxon>fabids</taxon>
        <taxon>Fabales</taxon>
        <taxon>Fabaceae</taxon>
        <taxon>Papilionoideae</taxon>
        <taxon>50 kb inversion clade</taxon>
        <taxon>dalbergioids sensu lato</taxon>
        <taxon>Dalbergieae</taxon>
        <taxon>Pterocarpus clade</taxon>
        <taxon>Stylosanthes</taxon>
    </lineage>
</organism>
<dbReference type="Gene3D" id="3.30.160.60">
    <property type="entry name" value="Classic Zinc Finger"/>
    <property type="match status" value="1"/>
</dbReference>
<evidence type="ECO:0000313" key="9">
    <source>
        <dbReference type="EMBL" id="MED6143850.1"/>
    </source>
</evidence>
<proteinExistence type="predicted"/>
<comment type="subcellular location">
    <subcellularLocation>
        <location evidence="1">Nucleus</location>
    </subcellularLocation>
</comment>
<reference evidence="9 10" key="1">
    <citation type="journal article" date="2023" name="Plants (Basel)">
        <title>Bridging the Gap: Combining Genomics and Transcriptomics Approaches to Understand Stylosanthes scabra, an Orphan Legume from the Brazilian Caatinga.</title>
        <authorList>
            <person name="Ferreira-Neto J.R.C."/>
            <person name="da Silva M.D."/>
            <person name="Binneck E."/>
            <person name="de Melo N.F."/>
            <person name="da Silva R.H."/>
            <person name="de Melo A.L.T.M."/>
            <person name="Pandolfi V."/>
            <person name="Bustamante F.O."/>
            <person name="Brasileiro-Vidal A.C."/>
            <person name="Benko-Iseppon A.M."/>
        </authorList>
    </citation>
    <scope>NUCLEOTIDE SEQUENCE [LARGE SCALE GENOMIC DNA]</scope>
    <source>
        <tissue evidence="9">Leaves</tissue>
    </source>
</reference>
<sequence length="212" mass="23745">MSELFLADRKLKRKLEEPPTMEDQDSSKVLLSLSLGLNNMKRSGGDSSSSKLNTFKFLKPSLSHVDDENQRQEQQPQPQPRLFPCKFCDKKFASSQALGGHQNAHKRERILSKMDKMLNMGTFPIDASHQLCAFPTATNYMPPYRGSMSLYQGAHMHHIVHHMPSAALPGFRFGSNYGNQGLNNNIPQSSRHHGGHQRDATGFGLGSLLRNN</sequence>
<dbReference type="PANTHER" id="PTHR47287">
    <property type="entry name" value="C2H2 AND C2HC ZINC FINGERS SUPERFAMILY PROTEIN"/>
    <property type="match status" value="1"/>
</dbReference>
<evidence type="ECO:0000256" key="1">
    <source>
        <dbReference type="ARBA" id="ARBA00004123"/>
    </source>
</evidence>
<dbReference type="InterPro" id="IPR044246">
    <property type="entry name" value="ZFP3-like"/>
</dbReference>
<dbReference type="EMBL" id="JASCZI010090643">
    <property type="protein sequence ID" value="MED6143850.1"/>
    <property type="molecule type" value="Genomic_DNA"/>
</dbReference>
<evidence type="ECO:0000256" key="6">
    <source>
        <dbReference type="PROSITE-ProRule" id="PRU00042"/>
    </source>
</evidence>
<keyword evidence="5" id="KW-0539">Nucleus</keyword>